<dbReference type="PANTHER" id="PTHR12860:SF0">
    <property type="entry name" value="SIGNAL RECOGNITION PARTICLE SUBUNIT SRP68"/>
    <property type="match status" value="1"/>
</dbReference>
<feature type="region of interest" description="Disordered" evidence="11">
    <location>
        <begin position="583"/>
        <end position="625"/>
    </location>
</feature>
<evidence type="ECO:0000256" key="7">
    <source>
        <dbReference type="ARBA" id="ARBA00023242"/>
    </source>
</evidence>
<dbReference type="PANTHER" id="PTHR12860">
    <property type="entry name" value="SIGNAL RECOGNITION PARTICLE 68 KDA PROTEIN"/>
    <property type="match status" value="1"/>
</dbReference>
<evidence type="ECO:0000256" key="4">
    <source>
        <dbReference type="ARBA" id="ARBA00022490"/>
    </source>
</evidence>
<keyword evidence="6 10" id="KW-0733">Signal recognition particle</keyword>
<gene>
    <name evidence="12" type="ORF">IAR55_006459</name>
</gene>
<organism evidence="12 13">
    <name type="scientific">Kwoniella newhampshirensis</name>
    <dbReference type="NCBI Taxonomy" id="1651941"/>
    <lineage>
        <taxon>Eukaryota</taxon>
        <taxon>Fungi</taxon>
        <taxon>Dikarya</taxon>
        <taxon>Basidiomycota</taxon>
        <taxon>Agaricomycotina</taxon>
        <taxon>Tremellomycetes</taxon>
        <taxon>Tremellales</taxon>
        <taxon>Cryptococcaceae</taxon>
        <taxon>Kwoniella</taxon>
    </lineage>
</organism>
<dbReference type="GO" id="GO:0005730">
    <property type="term" value="C:nucleolus"/>
    <property type="evidence" value="ECO:0007669"/>
    <property type="project" value="UniProtKB-SubCell"/>
</dbReference>
<keyword evidence="8 10" id="KW-0687">Ribonucleoprotein</keyword>
<dbReference type="Gene3D" id="1.10.3450.40">
    <property type="entry name" value="Signal recognition particle, SRP68 subunit, RNA-binding domain"/>
    <property type="match status" value="1"/>
</dbReference>
<evidence type="ECO:0000256" key="9">
    <source>
        <dbReference type="ARBA" id="ARBA00029498"/>
    </source>
</evidence>
<feature type="compositionally biased region" description="Gly residues" evidence="11">
    <location>
        <begin position="615"/>
        <end position="625"/>
    </location>
</feature>
<keyword evidence="7" id="KW-0539">Nucleus</keyword>
<name>A0AAW0YX08_9TREE</name>
<dbReference type="CDD" id="cd15481">
    <property type="entry name" value="SRP68-RBD"/>
    <property type="match status" value="1"/>
</dbReference>
<feature type="compositionally biased region" description="Basic and acidic residues" evidence="11">
    <location>
        <begin position="603"/>
        <end position="614"/>
    </location>
</feature>
<comment type="function">
    <text evidence="10">Component of the signal recognition particle (SRP) complex, a ribonucleoprotein complex that mediates the cotranslational targeting of secretory and membrane proteins to the endoplasmic reticulum (ER). The SRP complex interacts with the signal sequence in nascent secretory and membrane proteins and directs them to the membrane of the ER.</text>
</comment>
<sequence>MTSQQTDLSFKLLSLLSKERAVYGLRNGDHERYRRHCANKIHRLRQVTGTTCGKGKVYKAPAQIDIGTIKDIKHLQLLVFSAERALAHSHELKALKAKTHNIKRDQISWLRRGLKLSTQLYDLVQSLSSSSDGMALKVDQRTLAEVTIYHLTIRAEVAFERSNWISALSDLAVRRRLLTILAEGAKDSYEEALATEFIDAQDPLIRFCAYKLGRPESHDIEGVMKDVDEEVMEEALPGLKKLTEGLRGETGVEEMEQGRKRLEDVEFAGEKVELRNAEIVAVMVRVQEVLNKLAEGKKSRTKGKGGKGMKSWDRVLSVLGEAEGVARKLLEDHESSGSSTSLRSARTAQALSLAHQYIIYLLLTHRIQRDLALVETLSSSCPSLPSDPTTFKIAGGKARVEEVIKTLGGVIKLFDTVLQSLRQASGLSVVQEKEGVRGGVEGLEAYYHATKCYNLARLHCLHPAPSHGSAIQLLSAAALSIRQAKSYLVEPATPLEEIIVTLTPSEIQSLEANIASLDSAAKRALFAEKIDKPVFFDMAFNYVDLPIEELEVQAGKREKVEQSAVGAVAEVAGASVNKVVESVKQRGTREATPAATRDDDEEVSHGAKGGEGKKGWLGGWFGRGK</sequence>
<dbReference type="GO" id="GO:0005047">
    <property type="term" value="F:signal recognition particle binding"/>
    <property type="evidence" value="ECO:0007669"/>
    <property type="project" value="InterPro"/>
</dbReference>
<evidence type="ECO:0000256" key="1">
    <source>
        <dbReference type="ARBA" id="ARBA00004496"/>
    </source>
</evidence>
<evidence type="ECO:0000256" key="8">
    <source>
        <dbReference type="ARBA" id="ARBA00023274"/>
    </source>
</evidence>
<dbReference type="Pfam" id="PF16969">
    <property type="entry name" value="SRP68"/>
    <property type="match status" value="1"/>
</dbReference>
<dbReference type="InterPro" id="IPR026258">
    <property type="entry name" value="SRP68"/>
</dbReference>
<protein>
    <recommendedName>
        <fullName evidence="9 10">Signal recognition particle subunit SRP68</fullName>
        <shortName evidence="10">SRP68</shortName>
    </recommendedName>
</protein>
<dbReference type="GO" id="GO:0005786">
    <property type="term" value="C:signal recognition particle, endoplasmic reticulum targeting"/>
    <property type="evidence" value="ECO:0007669"/>
    <property type="project" value="UniProtKB-KW"/>
</dbReference>
<dbReference type="Proteomes" id="UP001388673">
    <property type="component" value="Unassembled WGS sequence"/>
</dbReference>
<dbReference type="FunFam" id="1.10.3450.40:FF:000004">
    <property type="entry name" value="Signal recognition particle subunit SRP68"/>
    <property type="match status" value="1"/>
</dbReference>
<dbReference type="RefSeq" id="XP_066799836.1">
    <property type="nucleotide sequence ID" value="XM_066949542.1"/>
</dbReference>
<evidence type="ECO:0000313" key="12">
    <source>
        <dbReference type="EMBL" id="KAK8844612.1"/>
    </source>
</evidence>
<dbReference type="InterPro" id="IPR038253">
    <property type="entry name" value="SRP68_N_sf"/>
</dbReference>
<proteinExistence type="inferred from homology"/>
<keyword evidence="13" id="KW-1185">Reference proteome</keyword>
<keyword evidence="5 10" id="KW-0694">RNA-binding</keyword>
<dbReference type="GeneID" id="92183717"/>
<comment type="similarity">
    <text evidence="3 10">Belongs to the SRP68 family.</text>
</comment>
<dbReference type="InterPro" id="IPR034652">
    <property type="entry name" value="SRP68-RBD"/>
</dbReference>
<dbReference type="AlphaFoldDB" id="A0AAW0YX08"/>
<comment type="caution">
    <text evidence="12">The sequence shown here is derived from an EMBL/GenBank/DDBJ whole genome shotgun (WGS) entry which is preliminary data.</text>
</comment>
<dbReference type="GO" id="GO:0006614">
    <property type="term" value="P:SRP-dependent cotranslational protein targeting to membrane"/>
    <property type="evidence" value="ECO:0007669"/>
    <property type="project" value="InterPro"/>
</dbReference>
<dbReference type="GO" id="GO:0030942">
    <property type="term" value="F:endoplasmic reticulum signal peptide binding"/>
    <property type="evidence" value="ECO:0007669"/>
    <property type="project" value="InterPro"/>
</dbReference>
<keyword evidence="4 10" id="KW-0963">Cytoplasm</keyword>
<evidence type="ECO:0000256" key="3">
    <source>
        <dbReference type="ARBA" id="ARBA00009352"/>
    </source>
</evidence>
<dbReference type="EMBL" id="JBCAWK010000013">
    <property type="protein sequence ID" value="KAK8844612.1"/>
    <property type="molecule type" value="Genomic_DNA"/>
</dbReference>
<evidence type="ECO:0000256" key="10">
    <source>
        <dbReference type="PIRNR" id="PIRNR038995"/>
    </source>
</evidence>
<dbReference type="PIRSF" id="PIRSF038995">
    <property type="entry name" value="SRP68"/>
    <property type="match status" value="1"/>
</dbReference>
<dbReference type="KEGG" id="kne:92183717"/>
<evidence type="ECO:0000256" key="6">
    <source>
        <dbReference type="ARBA" id="ARBA00023135"/>
    </source>
</evidence>
<evidence type="ECO:0000256" key="2">
    <source>
        <dbReference type="ARBA" id="ARBA00004604"/>
    </source>
</evidence>
<comment type="subcellular location">
    <subcellularLocation>
        <location evidence="1 10">Cytoplasm</location>
    </subcellularLocation>
    <subcellularLocation>
        <location evidence="2">Nucleus</location>
        <location evidence="2">Nucleolus</location>
    </subcellularLocation>
</comment>
<evidence type="ECO:0000256" key="5">
    <source>
        <dbReference type="ARBA" id="ARBA00022884"/>
    </source>
</evidence>
<evidence type="ECO:0000313" key="13">
    <source>
        <dbReference type="Proteomes" id="UP001388673"/>
    </source>
</evidence>
<evidence type="ECO:0000256" key="11">
    <source>
        <dbReference type="SAM" id="MobiDB-lite"/>
    </source>
</evidence>
<dbReference type="GO" id="GO:0008312">
    <property type="term" value="F:7S RNA binding"/>
    <property type="evidence" value="ECO:0007669"/>
    <property type="project" value="InterPro"/>
</dbReference>
<reference evidence="12 13" key="1">
    <citation type="journal article" date="2024" name="bioRxiv">
        <title>Comparative genomics of Cryptococcus and Kwoniella reveals pathogenesis evolution and contrasting karyotype dynamics via intercentromeric recombination or chromosome fusion.</title>
        <authorList>
            <person name="Coelho M.A."/>
            <person name="David-Palma M."/>
            <person name="Shea T."/>
            <person name="Bowers K."/>
            <person name="McGinley-Smith S."/>
            <person name="Mohammad A.W."/>
            <person name="Gnirke A."/>
            <person name="Yurkov A.M."/>
            <person name="Nowrousian M."/>
            <person name="Sun S."/>
            <person name="Cuomo C.A."/>
            <person name="Heitman J."/>
        </authorList>
    </citation>
    <scope>NUCLEOTIDE SEQUENCE [LARGE SCALE GENOMIC DNA]</scope>
    <source>
        <strain evidence="12 13">CBS 13917</strain>
    </source>
</reference>
<accession>A0AAW0YX08</accession>